<evidence type="ECO:0000313" key="2">
    <source>
        <dbReference type="Proteomes" id="UP000268879"/>
    </source>
</evidence>
<accession>A0A448Q8P1</accession>
<evidence type="ECO:0000313" key="1">
    <source>
        <dbReference type="EMBL" id="VEI33252.1"/>
    </source>
</evidence>
<dbReference type="RefSeq" id="WP_126471716.1">
    <property type="nucleotide sequence ID" value="NZ_LR134481.1"/>
</dbReference>
<gene>
    <name evidence="1" type="primary">rpsQ_2</name>
    <name evidence="1" type="ORF">NCTC10665_01882</name>
</gene>
<dbReference type="InterPro" id="IPR032675">
    <property type="entry name" value="LRR_dom_sf"/>
</dbReference>
<dbReference type="Proteomes" id="UP000268879">
    <property type="component" value="Chromosome"/>
</dbReference>
<proteinExistence type="predicted"/>
<keyword evidence="1" id="KW-0689">Ribosomal protein</keyword>
<dbReference type="Gene3D" id="3.80.10.10">
    <property type="entry name" value="Ribonuclease Inhibitor"/>
    <property type="match status" value="2"/>
</dbReference>
<dbReference type="EMBL" id="LR134481">
    <property type="protein sequence ID" value="VEI33252.1"/>
    <property type="molecule type" value="Genomic_DNA"/>
</dbReference>
<dbReference type="SUPFAM" id="SSF52047">
    <property type="entry name" value="RNI-like"/>
    <property type="match status" value="1"/>
</dbReference>
<sequence>MSKKIRNSAIYKDLIIESAEDYTVTIRCRDRKTRNMLREISEDLGFEYSDEWNTRYFGHRLINFINGVDTRRETTKLAEDKFPEELISDTDTTEYISDEDWEWWCGLSDTLKYIVLWNIEDKFLDEDYGLTPEYDDLSQEISTELDLYDRNGAIAFYLKDYIVGVHFSDGNFEPGITHKFVIPDNVYNIRELPKLSHIKQLSSLSFHGWGGGFGSEEIDLLAQIPQLKELDLTTNSVFGDALEKLSSLTNLRTLSLPYSGDWSADECSMLAALGDKLPNCVINLHVGTYEDISNLAALKNLNVSSLSFRDWDESVKEDVIDLIISFSSIKELDLSGNKVDIQLLAKLASLPNLSTLYLEDTKNFDYYSIEPDSDECNQLQSALPNCKIRYSI</sequence>
<dbReference type="PANTHER" id="PTHR45752:SF187">
    <property type="entry name" value="LEUCINE-RICH REPEAT AND IQ DOMAIN-CONTAINING PROTEIN 4"/>
    <property type="match status" value="1"/>
</dbReference>
<dbReference type="AlphaFoldDB" id="A0A448Q8P1"/>
<organism evidence="1 2">
    <name type="scientific">Haemophilus parainfluenzae</name>
    <dbReference type="NCBI Taxonomy" id="729"/>
    <lineage>
        <taxon>Bacteria</taxon>
        <taxon>Pseudomonadati</taxon>
        <taxon>Pseudomonadota</taxon>
        <taxon>Gammaproteobacteria</taxon>
        <taxon>Pasteurellales</taxon>
        <taxon>Pasteurellaceae</taxon>
        <taxon>Haemophilus</taxon>
    </lineage>
</organism>
<dbReference type="InterPro" id="IPR050715">
    <property type="entry name" value="LRR-SigEffector_domain"/>
</dbReference>
<name>A0A448Q8P1_HAEPA</name>
<dbReference type="GO" id="GO:0005840">
    <property type="term" value="C:ribosome"/>
    <property type="evidence" value="ECO:0007669"/>
    <property type="project" value="UniProtKB-KW"/>
</dbReference>
<protein>
    <submittedName>
        <fullName evidence="1">30S ribosomal protein S17</fullName>
    </submittedName>
</protein>
<dbReference type="PANTHER" id="PTHR45752">
    <property type="entry name" value="LEUCINE-RICH REPEAT-CONTAINING"/>
    <property type="match status" value="1"/>
</dbReference>
<reference evidence="1 2" key="1">
    <citation type="submission" date="2018-12" db="EMBL/GenBank/DDBJ databases">
        <authorList>
            <consortium name="Pathogen Informatics"/>
        </authorList>
    </citation>
    <scope>NUCLEOTIDE SEQUENCE [LARGE SCALE GENOMIC DNA]</scope>
    <source>
        <strain evidence="1 2">NCTC10665</strain>
    </source>
</reference>
<keyword evidence="1" id="KW-0687">Ribonucleoprotein</keyword>